<dbReference type="AlphaFoldDB" id="A0A9P1ICH6"/>
<comment type="caution">
    <text evidence="3">The sequence shown here is derived from an EMBL/GenBank/DDBJ whole genome shotgun (WGS) entry which is preliminary data.</text>
</comment>
<evidence type="ECO:0000256" key="1">
    <source>
        <dbReference type="SAM" id="SignalP"/>
    </source>
</evidence>
<dbReference type="SUPFAM" id="SSF56436">
    <property type="entry name" value="C-type lectin-like"/>
    <property type="match status" value="1"/>
</dbReference>
<dbReference type="EMBL" id="CANHGI010000002">
    <property type="protein sequence ID" value="CAI5442669.1"/>
    <property type="molecule type" value="Genomic_DNA"/>
</dbReference>
<dbReference type="PANTHER" id="PTHR47629">
    <property type="entry name" value="C-TYPE LECTIN-RELATED"/>
    <property type="match status" value="1"/>
</dbReference>
<feature type="domain" description="C-type lectin" evidence="2">
    <location>
        <begin position="136"/>
        <end position="285"/>
    </location>
</feature>
<dbReference type="Proteomes" id="UP001152747">
    <property type="component" value="Unassembled WGS sequence"/>
</dbReference>
<gene>
    <name evidence="3" type="ORF">CAMP_LOCUS5306</name>
</gene>
<dbReference type="InterPro" id="IPR016187">
    <property type="entry name" value="CTDL_fold"/>
</dbReference>
<dbReference type="SMART" id="SM00034">
    <property type="entry name" value="CLECT"/>
    <property type="match status" value="1"/>
</dbReference>
<evidence type="ECO:0000259" key="2">
    <source>
        <dbReference type="SMART" id="SM00034"/>
    </source>
</evidence>
<proteinExistence type="predicted"/>
<sequence>MNLKLLLILFNMLNLILGDKIATFPGTLLASNYSTQFSHIIGISVEECALKCLSNIDCVAFLIAENCSIYTFDQLISVQNVVSANETVGIKINGSDSETCPSSFSSLNLTGSVRELSYEFITTNTPGLFNFSQSSCPNDWKLFRRVRGYYCIKPYFFDRYLIYNKSFCNPYSSYLSGFDNQNEVDYIYTEMINEFPDITGAESLAIDGNRNISCYNNTTISCNDFEWTNNYSSYPTFINWNTGQPSGETREGIQENCLAFRAFLGPIYYANDIICSDKVRGYVCGKPVGDWDE</sequence>
<dbReference type="InterPro" id="IPR001304">
    <property type="entry name" value="C-type_lectin-like"/>
</dbReference>
<keyword evidence="4" id="KW-1185">Reference proteome</keyword>
<dbReference type="InterPro" id="IPR006583">
    <property type="entry name" value="PAN-3_domain"/>
</dbReference>
<dbReference type="InterPro" id="IPR016186">
    <property type="entry name" value="C-type_lectin-like/link_sf"/>
</dbReference>
<name>A0A9P1ICH6_9PELO</name>
<evidence type="ECO:0000313" key="4">
    <source>
        <dbReference type="Proteomes" id="UP001152747"/>
    </source>
</evidence>
<feature type="chain" id="PRO_5040318489" description="C-type lectin domain-containing protein" evidence="1">
    <location>
        <begin position="19"/>
        <end position="293"/>
    </location>
</feature>
<protein>
    <recommendedName>
        <fullName evidence="2">C-type lectin domain-containing protein</fullName>
    </recommendedName>
</protein>
<evidence type="ECO:0000313" key="3">
    <source>
        <dbReference type="EMBL" id="CAI5442669.1"/>
    </source>
</evidence>
<keyword evidence="1" id="KW-0732">Signal</keyword>
<dbReference type="CDD" id="cd00037">
    <property type="entry name" value="CLECT"/>
    <property type="match status" value="1"/>
</dbReference>
<organism evidence="3 4">
    <name type="scientific">Caenorhabditis angaria</name>
    <dbReference type="NCBI Taxonomy" id="860376"/>
    <lineage>
        <taxon>Eukaryota</taxon>
        <taxon>Metazoa</taxon>
        <taxon>Ecdysozoa</taxon>
        <taxon>Nematoda</taxon>
        <taxon>Chromadorea</taxon>
        <taxon>Rhabditida</taxon>
        <taxon>Rhabditina</taxon>
        <taxon>Rhabditomorpha</taxon>
        <taxon>Rhabditoidea</taxon>
        <taxon>Rhabditidae</taxon>
        <taxon>Peloderinae</taxon>
        <taxon>Caenorhabditis</taxon>
    </lineage>
</organism>
<reference evidence="3" key="1">
    <citation type="submission" date="2022-11" db="EMBL/GenBank/DDBJ databases">
        <authorList>
            <person name="Kikuchi T."/>
        </authorList>
    </citation>
    <scope>NUCLEOTIDE SEQUENCE</scope>
    <source>
        <strain evidence="3">PS1010</strain>
    </source>
</reference>
<dbReference type="Gene3D" id="3.10.100.10">
    <property type="entry name" value="Mannose-Binding Protein A, subunit A"/>
    <property type="match status" value="1"/>
</dbReference>
<dbReference type="Pfam" id="PF08277">
    <property type="entry name" value="PAN_3"/>
    <property type="match status" value="1"/>
</dbReference>
<accession>A0A9P1ICH6</accession>
<feature type="signal peptide" evidence="1">
    <location>
        <begin position="1"/>
        <end position="18"/>
    </location>
</feature>